<evidence type="ECO:0000313" key="3">
    <source>
        <dbReference type="EMBL" id="NMP23626.1"/>
    </source>
</evidence>
<keyword evidence="4" id="KW-1185">Reference proteome</keyword>
<dbReference type="EMBL" id="JABBVZ010000059">
    <property type="protein sequence ID" value="NMP23626.1"/>
    <property type="molecule type" value="Genomic_DNA"/>
</dbReference>
<keyword evidence="2" id="KW-0812">Transmembrane</keyword>
<dbReference type="RefSeq" id="WP_169101073.1">
    <property type="nucleotide sequence ID" value="NZ_JABBVZ010000059.1"/>
</dbReference>
<feature type="transmembrane region" description="Helical" evidence="2">
    <location>
        <begin position="89"/>
        <end position="109"/>
    </location>
</feature>
<sequence length="114" mass="12316">MVTSRSPIQSPKSAPGPRLRANPVGLGRLLILVLTMGLLSLGQGFFWWMGLLLLALILLAASRQGAWWAPWASSAGLLALAFWHRHVLAPWMAIVILVIGALGFALGLLNQRPD</sequence>
<comment type="caution">
    <text evidence="3">The sequence shown here is derived from an EMBL/GenBank/DDBJ whole genome shotgun (WGS) entry which is preliminary data.</text>
</comment>
<feature type="region of interest" description="Disordered" evidence="1">
    <location>
        <begin position="1"/>
        <end position="22"/>
    </location>
</feature>
<organism evidence="3 4">
    <name type="scientific">Sulfobacillus harzensis</name>
    <dbReference type="NCBI Taxonomy" id="2729629"/>
    <lineage>
        <taxon>Bacteria</taxon>
        <taxon>Bacillati</taxon>
        <taxon>Bacillota</taxon>
        <taxon>Clostridia</taxon>
        <taxon>Eubacteriales</taxon>
        <taxon>Clostridiales Family XVII. Incertae Sedis</taxon>
        <taxon>Sulfobacillus</taxon>
    </lineage>
</organism>
<evidence type="ECO:0000313" key="4">
    <source>
        <dbReference type="Proteomes" id="UP000533476"/>
    </source>
</evidence>
<reference evidence="3 4" key="1">
    <citation type="submission" date="2020-04" db="EMBL/GenBank/DDBJ databases">
        <authorList>
            <person name="Zhang R."/>
            <person name="Schippers A."/>
        </authorList>
    </citation>
    <scope>NUCLEOTIDE SEQUENCE [LARGE SCALE GENOMIC DNA]</scope>
    <source>
        <strain evidence="3 4">DSM 109850</strain>
    </source>
</reference>
<proteinExistence type="predicted"/>
<keyword evidence="2" id="KW-0472">Membrane</keyword>
<protein>
    <submittedName>
        <fullName evidence="3">Uncharacterized protein</fullName>
    </submittedName>
</protein>
<dbReference type="Proteomes" id="UP000533476">
    <property type="component" value="Unassembled WGS sequence"/>
</dbReference>
<accession>A0A7Y0Q441</accession>
<gene>
    <name evidence="3" type="ORF">HIJ39_14885</name>
</gene>
<feature type="compositionally biased region" description="Polar residues" evidence="1">
    <location>
        <begin position="1"/>
        <end position="12"/>
    </location>
</feature>
<feature type="transmembrane region" description="Helical" evidence="2">
    <location>
        <begin position="45"/>
        <end position="61"/>
    </location>
</feature>
<keyword evidence="2" id="KW-1133">Transmembrane helix</keyword>
<dbReference type="AlphaFoldDB" id="A0A7Y0Q441"/>
<name>A0A7Y0Q441_9FIRM</name>
<evidence type="ECO:0000256" key="1">
    <source>
        <dbReference type="SAM" id="MobiDB-lite"/>
    </source>
</evidence>
<evidence type="ECO:0000256" key="2">
    <source>
        <dbReference type="SAM" id="Phobius"/>
    </source>
</evidence>